<sequence length="471" mass="50906">MQARGKAGRTLFDKIWDRHEIHRPDAGPSLLYVDRDFIHEGSFHAFADLRKRGLTVARPDQVFGMPDHYVPTAGRSAEAAATPELRQMIETFDRNMKWAGVNHFPLDDDRQGIVHVVGPEQGITLPGFIVVCSDSHTSTHGALGAIAFGIGQSENAHVLATQTLWQRRPKVMRINVTGSRGHGVTAKDVILSIIGMIGAGGATGYAIEYAGPCIEAMSMEERLTICNMSIEAGARCGIVAPDETTYAYLKGRPYAPSGALWEAALTDWRLLRSDLDARFDREIEIDAGDIAPMVTWGTSPEHVAGINSVVPDPAEQPDEQRRKTLQAALDYMGLQAGRRLDDIAIDMVFIGSCTNSRLEDLRDAAAVLRGRKAVIPGMVVPGSAQVKQAAEAEGLDLIFKDAGLMWLEPGCSLCAAMNGDIVPAGKRCASTSNRNFVGRQGAGSRTHLLSPTMAAAAAIRGKLTDVRELMR</sequence>
<evidence type="ECO:0000256" key="7">
    <source>
        <dbReference type="ARBA" id="ARBA00022605"/>
    </source>
</evidence>
<evidence type="ECO:0000256" key="13">
    <source>
        <dbReference type="HAMAP-Rule" id="MF_01026"/>
    </source>
</evidence>
<evidence type="ECO:0000256" key="4">
    <source>
        <dbReference type="ARBA" id="ARBA00011271"/>
    </source>
</evidence>
<comment type="function">
    <text evidence="2 13">Catalyzes the isomerization between 2-isopropylmalate and 3-isopropylmalate, via the formation of 2-isopropylmaleate.</text>
</comment>
<evidence type="ECO:0000256" key="10">
    <source>
        <dbReference type="ARBA" id="ARBA00023014"/>
    </source>
</evidence>
<dbReference type="NCBIfam" id="NF009116">
    <property type="entry name" value="PRK12466.1"/>
    <property type="match status" value="1"/>
</dbReference>
<dbReference type="InterPro" id="IPR015931">
    <property type="entry name" value="Acnase/IPM_dHydase_lsu_aba_1/3"/>
</dbReference>
<dbReference type="GO" id="GO:0009098">
    <property type="term" value="P:L-leucine biosynthetic process"/>
    <property type="evidence" value="ECO:0007669"/>
    <property type="project" value="UniProtKB-UniRule"/>
</dbReference>
<dbReference type="Gene3D" id="3.30.499.10">
    <property type="entry name" value="Aconitase, domain 3"/>
    <property type="match status" value="2"/>
</dbReference>
<keyword evidence="6 13" id="KW-0004">4Fe-4S</keyword>
<dbReference type="InterPro" id="IPR004430">
    <property type="entry name" value="3-IsopropMal_deHydase_lsu"/>
</dbReference>
<comment type="cofactor">
    <cofactor evidence="13">
        <name>[4Fe-4S] cluster</name>
        <dbReference type="ChEBI" id="CHEBI:49883"/>
    </cofactor>
    <text evidence="13">Binds 1 [4Fe-4S] cluster per subunit.</text>
</comment>
<dbReference type="PANTHER" id="PTHR43822">
    <property type="entry name" value="HOMOACONITASE, MITOCHONDRIAL-RELATED"/>
    <property type="match status" value="1"/>
</dbReference>
<name>A0A2N4U4B6_9BURK</name>
<dbReference type="HAMAP" id="MF_01026">
    <property type="entry name" value="LeuC_type1"/>
    <property type="match status" value="1"/>
</dbReference>
<comment type="similarity">
    <text evidence="13">Belongs to the aconitase/IPM isomerase family. LeuC type 1 subfamily.</text>
</comment>
<evidence type="ECO:0000259" key="14">
    <source>
        <dbReference type="Pfam" id="PF00330"/>
    </source>
</evidence>
<comment type="catalytic activity">
    <reaction evidence="1 13">
        <text>(2R,3S)-3-isopropylmalate = (2S)-2-isopropylmalate</text>
        <dbReference type="Rhea" id="RHEA:32287"/>
        <dbReference type="ChEBI" id="CHEBI:1178"/>
        <dbReference type="ChEBI" id="CHEBI:35121"/>
        <dbReference type="EC" id="4.2.1.33"/>
    </reaction>
</comment>
<dbReference type="UniPathway" id="UPA00048">
    <property type="reaction ID" value="UER00071"/>
</dbReference>
<reference evidence="15 16" key="1">
    <citation type="submission" date="2017-10" db="EMBL/GenBank/DDBJ databases">
        <title>Two draft genome sequences of Pusillimonas sp. strains isolated from a nitrate- and radionuclide-contaminated groundwater in Russia.</title>
        <authorList>
            <person name="Grouzdev D.S."/>
            <person name="Tourova T.P."/>
            <person name="Goeva M.A."/>
            <person name="Babich T.L."/>
            <person name="Sokolova D.S."/>
            <person name="Abdullin R."/>
            <person name="Poltaraus A.B."/>
            <person name="Toshchakov S.V."/>
            <person name="Nazina T.N."/>
        </authorList>
    </citation>
    <scope>NUCLEOTIDE SEQUENCE [LARGE SCALE GENOMIC DNA]</scope>
    <source>
        <strain evidence="15 16">JR1/69-3-13</strain>
    </source>
</reference>
<dbReference type="AlphaFoldDB" id="A0A2N4U4B6"/>
<dbReference type="PRINTS" id="PR00415">
    <property type="entry name" value="ACONITASE"/>
</dbReference>
<evidence type="ECO:0000256" key="6">
    <source>
        <dbReference type="ARBA" id="ARBA00022485"/>
    </source>
</evidence>
<feature type="binding site" evidence="13">
    <location>
        <position position="414"/>
    </location>
    <ligand>
        <name>[4Fe-4S] cluster</name>
        <dbReference type="ChEBI" id="CHEBI:49883"/>
    </ligand>
</feature>
<evidence type="ECO:0000256" key="11">
    <source>
        <dbReference type="ARBA" id="ARBA00023239"/>
    </source>
</evidence>
<evidence type="ECO:0000256" key="3">
    <source>
        <dbReference type="ARBA" id="ARBA00004729"/>
    </source>
</evidence>
<keyword evidence="11 13" id="KW-0456">Lyase</keyword>
<dbReference type="EMBL" id="PDNW01000008">
    <property type="protein sequence ID" value="PLC49847.1"/>
    <property type="molecule type" value="Genomic_DNA"/>
</dbReference>
<dbReference type="InterPro" id="IPR033941">
    <property type="entry name" value="IPMI_cat"/>
</dbReference>
<dbReference type="GO" id="GO:0051539">
    <property type="term" value="F:4 iron, 4 sulfur cluster binding"/>
    <property type="evidence" value="ECO:0007669"/>
    <property type="project" value="UniProtKB-KW"/>
</dbReference>
<dbReference type="Pfam" id="PF00330">
    <property type="entry name" value="Aconitase"/>
    <property type="match status" value="1"/>
</dbReference>
<comment type="subunit">
    <text evidence="4 13">Heterodimer of LeuC and LeuD.</text>
</comment>
<dbReference type="EC" id="4.2.1.33" evidence="13"/>
<dbReference type="GO" id="GO:0046872">
    <property type="term" value="F:metal ion binding"/>
    <property type="evidence" value="ECO:0007669"/>
    <property type="project" value="UniProtKB-KW"/>
</dbReference>
<evidence type="ECO:0000313" key="15">
    <source>
        <dbReference type="EMBL" id="PLC49847.1"/>
    </source>
</evidence>
<dbReference type="PANTHER" id="PTHR43822:SF9">
    <property type="entry name" value="3-ISOPROPYLMALATE DEHYDRATASE"/>
    <property type="match status" value="1"/>
</dbReference>
<dbReference type="InterPro" id="IPR050067">
    <property type="entry name" value="IPM_dehydratase_rel_enz"/>
</dbReference>
<comment type="pathway">
    <text evidence="3 13">Amino-acid biosynthesis; L-leucine biosynthesis; L-leucine from 3-methyl-2-oxobutanoate: step 2/4.</text>
</comment>
<dbReference type="InterPro" id="IPR036008">
    <property type="entry name" value="Aconitase_4Fe-4S_dom"/>
</dbReference>
<feature type="domain" description="Aconitase/3-isopropylmalate dehydratase large subunit alpha/beta/alpha" evidence="14">
    <location>
        <begin position="13"/>
        <end position="461"/>
    </location>
</feature>
<dbReference type="OrthoDB" id="9802769at2"/>
<dbReference type="GO" id="GO:0003861">
    <property type="term" value="F:3-isopropylmalate dehydratase activity"/>
    <property type="evidence" value="ECO:0007669"/>
    <property type="project" value="UniProtKB-UniRule"/>
</dbReference>
<evidence type="ECO:0000256" key="8">
    <source>
        <dbReference type="ARBA" id="ARBA00022723"/>
    </source>
</evidence>
<keyword evidence="10 13" id="KW-0411">Iron-sulfur</keyword>
<dbReference type="InterPro" id="IPR001030">
    <property type="entry name" value="Acoase/IPM_deHydtase_lsu_aba"/>
</dbReference>
<dbReference type="Proteomes" id="UP000234190">
    <property type="component" value="Unassembled WGS sequence"/>
</dbReference>
<comment type="caution">
    <text evidence="15">The sequence shown here is derived from an EMBL/GenBank/DDBJ whole genome shotgun (WGS) entry which is preliminary data.</text>
</comment>
<keyword evidence="8 13" id="KW-0479">Metal-binding</keyword>
<feature type="binding site" evidence="13">
    <location>
        <position position="353"/>
    </location>
    <ligand>
        <name>[4Fe-4S] cluster</name>
        <dbReference type="ChEBI" id="CHEBI:49883"/>
    </ligand>
</feature>
<keyword evidence="5 13" id="KW-0432">Leucine biosynthesis</keyword>
<proteinExistence type="inferred from homology"/>
<dbReference type="NCBIfam" id="NF004016">
    <property type="entry name" value="PRK05478.1"/>
    <property type="match status" value="1"/>
</dbReference>
<gene>
    <name evidence="13 15" type="primary">leuC</name>
    <name evidence="15" type="ORF">CR159_11205</name>
</gene>
<keyword evidence="16" id="KW-1185">Reference proteome</keyword>
<evidence type="ECO:0000256" key="2">
    <source>
        <dbReference type="ARBA" id="ARBA00002695"/>
    </source>
</evidence>
<keyword evidence="9 13" id="KW-0408">Iron</keyword>
<dbReference type="PROSITE" id="PS00450">
    <property type="entry name" value="ACONITASE_1"/>
    <property type="match status" value="1"/>
</dbReference>
<keyword evidence="12 13" id="KW-0100">Branched-chain amino acid biosynthesis</keyword>
<accession>A0A2N4U4B6</accession>
<keyword evidence="7 13" id="KW-0028">Amino-acid biosynthesis</keyword>
<evidence type="ECO:0000256" key="9">
    <source>
        <dbReference type="ARBA" id="ARBA00023004"/>
    </source>
</evidence>
<dbReference type="CDD" id="cd01583">
    <property type="entry name" value="IPMI"/>
    <property type="match status" value="1"/>
</dbReference>
<evidence type="ECO:0000313" key="16">
    <source>
        <dbReference type="Proteomes" id="UP000234190"/>
    </source>
</evidence>
<protein>
    <recommendedName>
        <fullName evidence="13">3-isopropylmalate dehydratase large subunit</fullName>
        <ecNumber evidence="13">4.2.1.33</ecNumber>
    </recommendedName>
    <alternativeName>
        <fullName evidence="13">Alpha-IPM isomerase</fullName>
        <shortName evidence="13">IPMI</shortName>
    </alternativeName>
    <alternativeName>
        <fullName evidence="13">Isopropylmalate isomerase</fullName>
    </alternativeName>
</protein>
<evidence type="ECO:0000256" key="5">
    <source>
        <dbReference type="ARBA" id="ARBA00022430"/>
    </source>
</evidence>
<organism evidence="15 16">
    <name type="scientific">Pollutimonas subterranea</name>
    <dbReference type="NCBI Taxonomy" id="2045210"/>
    <lineage>
        <taxon>Bacteria</taxon>
        <taxon>Pseudomonadati</taxon>
        <taxon>Pseudomonadota</taxon>
        <taxon>Betaproteobacteria</taxon>
        <taxon>Burkholderiales</taxon>
        <taxon>Alcaligenaceae</taxon>
        <taxon>Pollutimonas</taxon>
    </lineage>
</organism>
<evidence type="ECO:0000256" key="1">
    <source>
        <dbReference type="ARBA" id="ARBA00000491"/>
    </source>
</evidence>
<dbReference type="SUPFAM" id="SSF53732">
    <property type="entry name" value="Aconitase iron-sulfur domain"/>
    <property type="match status" value="1"/>
</dbReference>
<dbReference type="RefSeq" id="WP_102074103.1">
    <property type="nucleotide sequence ID" value="NZ_PDNW01000008.1"/>
</dbReference>
<dbReference type="InterPro" id="IPR018136">
    <property type="entry name" value="Aconitase_4Fe-4S_BS"/>
</dbReference>
<evidence type="ECO:0000256" key="12">
    <source>
        <dbReference type="ARBA" id="ARBA00023304"/>
    </source>
</evidence>
<feature type="binding site" evidence="13">
    <location>
        <position position="411"/>
    </location>
    <ligand>
        <name>[4Fe-4S] cluster</name>
        <dbReference type="ChEBI" id="CHEBI:49883"/>
    </ligand>
</feature>
<dbReference type="NCBIfam" id="TIGR00170">
    <property type="entry name" value="leuC"/>
    <property type="match status" value="1"/>
</dbReference>